<feature type="transmembrane region" description="Helical" evidence="2">
    <location>
        <begin position="189"/>
        <end position="216"/>
    </location>
</feature>
<dbReference type="Pfam" id="PF03929">
    <property type="entry name" value="PepSY_TM"/>
    <property type="match status" value="1"/>
</dbReference>
<keyword evidence="2" id="KW-0472">Membrane</keyword>
<evidence type="ECO:0000313" key="3">
    <source>
        <dbReference type="EMBL" id="MCZ4279677.1"/>
    </source>
</evidence>
<organism evidence="3 4">
    <name type="scientific">Kiloniella laminariae</name>
    <dbReference type="NCBI Taxonomy" id="454162"/>
    <lineage>
        <taxon>Bacteria</taxon>
        <taxon>Pseudomonadati</taxon>
        <taxon>Pseudomonadota</taxon>
        <taxon>Alphaproteobacteria</taxon>
        <taxon>Rhodospirillales</taxon>
        <taxon>Kiloniellaceae</taxon>
        <taxon>Kiloniella</taxon>
    </lineage>
</organism>
<feature type="transmembrane region" description="Helical" evidence="2">
    <location>
        <begin position="353"/>
        <end position="373"/>
    </location>
</feature>
<gene>
    <name evidence="3" type="ORF">O4H49_02730</name>
</gene>
<comment type="caution">
    <text evidence="3">The sequence shown here is derived from an EMBL/GenBank/DDBJ whole genome shotgun (WGS) entry which is preliminary data.</text>
</comment>
<dbReference type="RefSeq" id="WP_269421877.1">
    <property type="nucleotide sequence ID" value="NZ_JAPWGY010000001.1"/>
</dbReference>
<protein>
    <submittedName>
        <fullName evidence="3">PepSY-associated TM helix domain-containing protein</fullName>
    </submittedName>
</protein>
<dbReference type="Proteomes" id="UP001069802">
    <property type="component" value="Unassembled WGS sequence"/>
</dbReference>
<feature type="transmembrane region" description="Helical" evidence="2">
    <location>
        <begin position="141"/>
        <end position="168"/>
    </location>
</feature>
<name>A0ABT4LEZ6_9PROT</name>
<dbReference type="PANTHER" id="PTHR34219">
    <property type="entry name" value="IRON-REGULATED INNER MEMBRANE PROTEIN-RELATED"/>
    <property type="match status" value="1"/>
</dbReference>
<keyword evidence="4" id="KW-1185">Reference proteome</keyword>
<feature type="region of interest" description="Disordered" evidence="1">
    <location>
        <begin position="231"/>
        <end position="250"/>
    </location>
</feature>
<evidence type="ECO:0000256" key="1">
    <source>
        <dbReference type="SAM" id="MobiDB-lite"/>
    </source>
</evidence>
<sequence length="390" mass="43092">MRKLHLFFALSLGLFFVILGLSGGVLVFRAELQQAALPQVKLSVLELDNDAQLLPGPDQLFARLKTEFPDARLRSLKLPQRLMDPYLMTVSYQEQGKTRLEQFLVDPLGGKVGRQADFTSPSEAWIYELHSSLFLATPGTFLVGAIGTGLLVLLLLGLGIWGQGLVAAGPEQAKAWLMMSGRARGKGRLALLHRVLGFYFSPLLLLLVASGVLLVFREDILAPFETTRHELHHSETAGENAGHHQSTTEDISTKNCVGVPDIEDYLYQAEQVFPTGVATFIRFPRSKEQPVNVTLRQPGEVPSPLGLSRVLLEMNCGTVVGQQNGLALDWSQTLIERTVALHNGSYWGPAGRLLYAFAGFLPLFFMVTGVLFWRRRKNQTGREVTKIAQS</sequence>
<keyword evidence="2" id="KW-0812">Transmembrane</keyword>
<dbReference type="InterPro" id="IPR005625">
    <property type="entry name" value="PepSY-ass_TM"/>
</dbReference>
<evidence type="ECO:0000313" key="4">
    <source>
        <dbReference type="Proteomes" id="UP001069802"/>
    </source>
</evidence>
<reference evidence="3" key="1">
    <citation type="submission" date="2022-12" db="EMBL/GenBank/DDBJ databases">
        <title>Bacterial isolates from different developmental stages of Nematostella vectensis.</title>
        <authorList>
            <person name="Fraune S."/>
        </authorList>
    </citation>
    <scope>NUCLEOTIDE SEQUENCE</scope>
    <source>
        <strain evidence="3">G21630-S1</strain>
    </source>
</reference>
<keyword evidence="2" id="KW-1133">Transmembrane helix</keyword>
<proteinExistence type="predicted"/>
<dbReference type="EMBL" id="JAPWGY010000001">
    <property type="protein sequence ID" value="MCZ4279677.1"/>
    <property type="molecule type" value="Genomic_DNA"/>
</dbReference>
<evidence type="ECO:0000256" key="2">
    <source>
        <dbReference type="SAM" id="Phobius"/>
    </source>
</evidence>
<accession>A0ABT4LEZ6</accession>